<sequence length="95" mass="10314">MNPTVEDTFPTTQIEALACGTPVICYDVGGCAESLDDSCGAAVPKGDFPALADAVLRSGTFKRENCLRRAKMFDQQDRYRDYAALYARLNGGDNL</sequence>
<dbReference type="SUPFAM" id="SSF53756">
    <property type="entry name" value="UDP-Glycosyltransferase/glycogen phosphorylase"/>
    <property type="match status" value="1"/>
</dbReference>
<evidence type="ECO:0000313" key="1">
    <source>
        <dbReference type="EMBL" id="MPN61637.1"/>
    </source>
</evidence>
<evidence type="ECO:0008006" key="2">
    <source>
        <dbReference type="Google" id="ProtNLM"/>
    </source>
</evidence>
<dbReference type="Gene3D" id="3.40.50.2000">
    <property type="entry name" value="Glycogen Phosphorylase B"/>
    <property type="match status" value="1"/>
</dbReference>
<dbReference type="AlphaFoldDB" id="A0A645JE77"/>
<protein>
    <recommendedName>
        <fullName evidence="2">Glycosyl transferase family 1 domain-containing protein</fullName>
    </recommendedName>
</protein>
<gene>
    <name evidence="1" type="ORF">SDC9_209375</name>
</gene>
<reference evidence="1" key="1">
    <citation type="submission" date="2019-08" db="EMBL/GenBank/DDBJ databases">
        <authorList>
            <person name="Kucharzyk K."/>
            <person name="Murdoch R.W."/>
            <person name="Higgins S."/>
            <person name="Loffler F."/>
        </authorList>
    </citation>
    <scope>NUCLEOTIDE SEQUENCE</scope>
</reference>
<dbReference type="EMBL" id="VSSQ01138510">
    <property type="protein sequence ID" value="MPN61637.1"/>
    <property type="molecule type" value="Genomic_DNA"/>
</dbReference>
<proteinExistence type="predicted"/>
<name>A0A645JE77_9ZZZZ</name>
<dbReference type="Pfam" id="PF13692">
    <property type="entry name" value="Glyco_trans_1_4"/>
    <property type="match status" value="1"/>
</dbReference>
<accession>A0A645JE77</accession>
<dbReference type="PANTHER" id="PTHR12526">
    <property type="entry name" value="GLYCOSYLTRANSFERASE"/>
    <property type="match status" value="1"/>
</dbReference>
<organism evidence="1">
    <name type="scientific">bioreactor metagenome</name>
    <dbReference type="NCBI Taxonomy" id="1076179"/>
    <lineage>
        <taxon>unclassified sequences</taxon>
        <taxon>metagenomes</taxon>
        <taxon>ecological metagenomes</taxon>
    </lineage>
</organism>
<comment type="caution">
    <text evidence="1">The sequence shown here is derived from an EMBL/GenBank/DDBJ whole genome shotgun (WGS) entry which is preliminary data.</text>
</comment>